<dbReference type="InterPro" id="IPR051200">
    <property type="entry name" value="Host-pathogen_enzymatic-act"/>
</dbReference>
<keyword evidence="4" id="KW-1185">Reference proteome</keyword>
<evidence type="ECO:0008006" key="5">
    <source>
        <dbReference type="Google" id="ProtNLM"/>
    </source>
</evidence>
<dbReference type="PANTHER" id="PTHR47197:SF3">
    <property type="entry name" value="DIHYDRO-HEME D1 DEHYDROGENASE"/>
    <property type="match status" value="1"/>
</dbReference>
<gene>
    <name evidence="3" type="ORF">CRI93_05515</name>
</gene>
<dbReference type="SUPFAM" id="SSF50974">
    <property type="entry name" value="Nitrous oxide reductase, N-terminal domain"/>
    <property type="match status" value="1"/>
</dbReference>
<dbReference type="PANTHER" id="PTHR47197">
    <property type="entry name" value="PROTEIN NIRF"/>
    <property type="match status" value="1"/>
</dbReference>
<dbReference type="AlphaFoldDB" id="A0A2H3NMS5"/>
<proteinExistence type="predicted"/>
<evidence type="ECO:0000313" key="3">
    <source>
        <dbReference type="EMBL" id="PEN07904.1"/>
    </source>
</evidence>
<dbReference type="Gene3D" id="2.130.10.10">
    <property type="entry name" value="YVTN repeat-like/Quinoprotein amine dehydrogenase"/>
    <property type="match status" value="2"/>
</dbReference>
<accession>A0A2H3NMS5</accession>
<evidence type="ECO:0000313" key="4">
    <source>
        <dbReference type="Proteomes" id="UP000221024"/>
    </source>
</evidence>
<dbReference type="EMBL" id="PDEP01000004">
    <property type="protein sequence ID" value="PEN07904.1"/>
    <property type="molecule type" value="Genomic_DNA"/>
</dbReference>
<evidence type="ECO:0000256" key="2">
    <source>
        <dbReference type="SAM" id="SignalP"/>
    </source>
</evidence>
<dbReference type="InterPro" id="IPR015943">
    <property type="entry name" value="WD40/YVTN_repeat-like_dom_sf"/>
</dbReference>
<dbReference type="InterPro" id="IPR011045">
    <property type="entry name" value="N2O_reductase_N"/>
</dbReference>
<protein>
    <recommendedName>
        <fullName evidence="5">YncE family protein</fullName>
    </recommendedName>
</protein>
<dbReference type="Proteomes" id="UP000221024">
    <property type="component" value="Unassembled WGS sequence"/>
</dbReference>
<feature type="signal peptide" evidence="2">
    <location>
        <begin position="1"/>
        <end position="28"/>
    </location>
</feature>
<evidence type="ECO:0000256" key="1">
    <source>
        <dbReference type="SAM" id="MobiDB-lite"/>
    </source>
</evidence>
<organism evidence="3 4">
    <name type="scientific">Longimonas halophila</name>
    <dbReference type="NCBI Taxonomy" id="1469170"/>
    <lineage>
        <taxon>Bacteria</taxon>
        <taxon>Pseudomonadati</taxon>
        <taxon>Rhodothermota</taxon>
        <taxon>Rhodothermia</taxon>
        <taxon>Rhodothermales</taxon>
        <taxon>Salisaetaceae</taxon>
        <taxon>Longimonas</taxon>
    </lineage>
</organism>
<reference evidence="3 4" key="1">
    <citation type="submission" date="2017-10" db="EMBL/GenBank/DDBJ databases">
        <title>Draft genome of Longimonas halophila.</title>
        <authorList>
            <person name="Goh K.M."/>
            <person name="Shamsir M.S."/>
            <person name="Lim S.W."/>
        </authorList>
    </citation>
    <scope>NUCLEOTIDE SEQUENCE [LARGE SCALE GENOMIC DNA]</scope>
    <source>
        <strain evidence="3 4">KCTC 42399</strain>
    </source>
</reference>
<comment type="caution">
    <text evidence="3">The sequence shown here is derived from an EMBL/GenBank/DDBJ whole genome shotgun (WGS) entry which is preliminary data.</text>
</comment>
<dbReference type="InterPro" id="IPR011964">
    <property type="entry name" value="YVTN_b-propeller_repeat"/>
</dbReference>
<feature type="chain" id="PRO_5013971266" description="YncE family protein" evidence="2">
    <location>
        <begin position="29"/>
        <end position="423"/>
    </location>
</feature>
<name>A0A2H3NMS5_9BACT</name>
<feature type="compositionally biased region" description="Basic and acidic residues" evidence="1">
    <location>
        <begin position="355"/>
        <end position="380"/>
    </location>
</feature>
<feature type="region of interest" description="Disordered" evidence="1">
    <location>
        <begin position="355"/>
        <end position="393"/>
    </location>
</feature>
<dbReference type="NCBIfam" id="TIGR02276">
    <property type="entry name" value="beta_rpt_yvtn"/>
    <property type="match status" value="1"/>
</dbReference>
<keyword evidence="2" id="KW-0732">Signal</keyword>
<sequence>MRFSRLFRAALIAFVVGGLGWAATPAIAQPADVPQRLYVCNQGEATVSVINMETNTVETVVDLTELGFSENASPHHAIAEPDGSAWYVSLISENTVLKFNAENELVSQAAMQAPGLLAMHPTEDYLFAAHSMKAVNPPQRIGMMPRSNLEAIEQVDVFLDRPHAIAIPGSGDAVYVGSLATNQLMGLNPDTQRGELTPLSGPTHVMVQMAASPTTNTVVGTGQMTGQLLFFNREDNGALAPDTSVTVGAQPWHPVYSSDGRRIYVPNKESNTISVVDAEARAVVETIEHPSLVQPHGSALSADGRYLYVSSNHRQMNMDMGDTDGGDMEHEDSMDHSEMNHDEMDHAEMDHDAMHDDSTRHSEMHDGDHEAMHDAHHSDEDASAAMPSGNNGTISVIDTESLEVVDVIEVGEYPTGIGTRARW</sequence>
<dbReference type="RefSeq" id="WP_098061626.1">
    <property type="nucleotide sequence ID" value="NZ_PDEP01000004.1"/>
</dbReference>